<name>A0A1E3X2Q1_9BACT</name>
<gene>
    <name evidence="1" type="ORF">SCARUB_04981</name>
</gene>
<accession>A0A1E3X2Q1</accession>
<reference evidence="1 2" key="1">
    <citation type="submission" date="2016-07" db="EMBL/GenBank/DDBJ databases">
        <title>Draft genome of Scalindua rubra, obtained from a brine-seawater interface in the Red Sea, sheds light on salt adaptation in anammox bacteria.</title>
        <authorList>
            <person name="Speth D.R."/>
            <person name="Lagkouvardos I."/>
            <person name="Wang Y."/>
            <person name="Qian P.-Y."/>
            <person name="Dutilh B.E."/>
            <person name="Jetten M.S."/>
        </authorList>
    </citation>
    <scope>NUCLEOTIDE SEQUENCE [LARGE SCALE GENOMIC DNA]</scope>
    <source>
        <strain evidence="1">BSI-1</strain>
    </source>
</reference>
<organism evidence="1 2">
    <name type="scientific">Candidatus Scalindua rubra</name>
    <dbReference type="NCBI Taxonomy" id="1872076"/>
    <lineage>
        <taxon>Bacteria</taxon>
        <taxon>Pseudomonadati</taxon>
        <taxon>Planctomycetota</taxon>
        <taxon>Candidatus Brocadiia</taxon>
        <taxon>Candidatus Brocadiales</taxon>
        <taxon>Candidatus Scalinduaceae</taxon>
        <taxon>Candidatus Scalindua</taxon>
    </lineage>
</organism>
<dbReference type="Proteomes" id="UP000094056">
    <property type="component" value="Unassembled WGS sequence"/>
</dbReference>
<proteinExistence type="predicted"/>
<dbReference type="AlphaFoldDB" id="A0A1E3X2Q1"/>
<evidence type="ECO:0000313" key="1">
    <source>
        <dbReference type="EMBL" id="ODS29916.1"/>
    </source>
</evidence>
<protein>
    <submittedName>
        <fullName evidence="1">Uncharacterized protein</fullName>
    </submittedName>
</protein>
<dbReference type="EMBL" id="MAYW01000332">
    <property type="protein sequence ID" value="ODS29916.1"/>
    <property type="molecule type" value="Genomic_DNA"/>
</dbReference>
<sequence>MKNKKIILTIVRILIIATPVLLRAETLVNDLVIIATIDKDTFLVDEPIYIEFKQVNTSTIPRKTTYLHLGAGFFFYHVFNENGHEVPFQGMIIEWNPGHARIPELKPGESMITVKNILGNVDKSLRDDAHHFIFYLKPGRYSLYAELNIASYKHKERLNRVLEINKDTELSKSEKSQLRAQLLKTYDVEPITIESNHLTFTIVEPKGDEAIAHEALLDSYQRDNNASKNGFDNKQRARWWREYIDKYKNSVYAPIAIDWLTWHRGFIPMEDRPEEKYITVDEVLPRYKDSIFSKVIAQHLAGFVPARRSDPRAYTPAIEILEEYIAKYPGTKFSEYAELRKNEYIEKQALHGDYPSRKER</sequence>
<evidence type="ECO:0000313" key="2">
    <source>
        <dbReference type="Proteomes" id="UP000094056"/>
    </source>
</evidence>
<comment type="caution">
    <text evidence="1">The sequence shown here is derived from an EMBL/GenBank/DDBJ whole genome shotgun (WGS) entry which is preliminary data.</text>
</comment>